<dbReference type="AlphaFoldDB" id="A0A8J2U753"/>
<accession>A0A8J2U753</accession>
<dbReference type="EMBL" id="BMJC01000001">
    <property type="protein sequence ID" value="GGA83608.1"/>
    <property type="molecule type" value="Genomic_DNA"/>
</dbReference>
<organism evidence="1 2">
    <name type="scientific">Puia dinghuensis</name>
    <dbReference type="NCBI Taxonomy" id="1792502"/>
    <lineage>
        <taxon>Bacteria</taxon>
        <taxon>Pseudomonadati</taxon>
        <taxon>Bacteroidota</taxon>
        <taxon>Chitinophagia</taxon>
        <taxon>Chitinophagales</taxon>
        <taxon>Chitinophagaceae</taxon>
        <taxon>Puia</taxon>
    </lineage>
</organism>
<evidence type="ECO:0000313" key="1">
    <source>
        <dbReference type="EMBL" id="GGA83608.1"/>
    </source>
</evidence>
<comment type="caution">
    <text evidence="1">The sequence shown here is derived from an EMBL/GenBank/DDBJ whole genome shotgun (WGS) entry which is preliminary data.</text>
</comment>
<keyword evidence="2" id="KW-1185">Reference proteome</keyword>
<evidence type="ECO:0000313" key="2">
    <source>
        <dbReference type="Proteomes" id="UP000607559"/>
    </source>
</evidence>
<dbReference type="InterPro" id="IPR014917">
    <property type="entry name" value="DUF1800"/>
</dbReference>
<dbReference type="Pfam" id="PF08811">
    <property type="entry name" value="DUF1800"/>
    <property type="match status" value="1"/>
</dbReference>
<sequence length="506" mass="57819">MFGAPREDVDHFLKKSPKKAVRELLQNDHPLPAPPVNNYNDDKYTDAEIAPGADWTVSLKYDGMNNGRRKNSFKSWWFGLMVGQDRSIREKMVLFWHNHFVTETNTVDNALFCYRYNVLLRQHALGNFKTLVRAMTAEPAMLRYLNGYVSTKAHPDENYGRELQELFTVGKGPGSHYTESDVKAAARVLTGYTINYKTFTTSYDPNRHDEGDKQFSAFYDNHIIHGMKGKEAEGEVDQLIDMIFSRDEVSKFFCRKLYRFFVYHTIDEPTEQNVIEPLAKMLRKKDYEVVPVLEALLTSQHFFDAANYGGMIKPPVDFTVGLCREFNVPFPAASEYVDQYGFLEQVRNQAAGLQQNIGDPPNVAGWQAYYQTPEYDKLWISSDTLPKRNQFSDRMVNNGFARNGKKIGIDVVAFAASLPNPEDPDKLIAGSVQALYAVALSPEELQFIKSSILLSGLVGMSSDHYWTNAWVAYQAKPDDKANRNTVTNKLKNLYRHLLDLPEYQLL</sequence>
<dbReference type="Proteomes" id="UP000607559">
    <property type="component" value="Unassembled WGS sequence"/>
</dbReference>
<proteinExistence type="predicted"/>
<reference evidence="1" key="1">
    <citation type="journal article" date="2014" name="Int. J. Syst. Evol. Microbiol.">
        <title>Complete genome sequence of Corynebacterium casei LMG S-19264T (=DSM 44701T), isolated from a smear-ripened cheese.</title>
        <authorList>
            <consortium name="US DOE Joint Genome Institute (JGI-PGF)"/>
            <person name="Walter F."/>
            <person name="Albersmeier A."/>
            <person name="Kalinowski J."/>
            <person name="Ruckert C."/>
        </authorList>
    </citation>
    <scope>NUCLEOTIDE SEQUENCE</scope>
    <source>
        <strain evidence="1">CGMCC 1.15448</strain>
    </source>
</reference>
<evidence type="ECO:0008006" key="3">
    <source>
        <dbReference type="Google" id="ProtNLM"/>
    </source>
</evidence>
<gene>
    <name evidence="1" type="ORF">GCM10011511_03400</name>
</gene>
<reference evidence="1" key="2">
    <citation type="submission" date="2020-09" db="EMBL/GenBank/DDBJ databases">
        <authorList>
            <person name="Sun Q."/>
            <person name="Zhou Y."/>
        </authorList>
    </citation>
    <scope>NUCLEOTIDE SEQUENCE</scope>
    <source>
        <strain evidence="1">CGMCC 1.15448</strain>
    </source>
</reference>
<protein>
    <recommendedName>
        <fullName evidence="3">DUF1800 domain-containing protein</fullName>
    </recommendedName>
</protein>
<name>A0A8J2U753_9BACT</name>